<evidence type="ECO:0000256" key="1">
    <source>
        <dbReference type="ARBA" id="ARBA00009986"/>
    </source>
</evidence>
<accession>A0A5K3F815</accession>
<evidence type="ECO:0000256" key="2">
    <source>
        <dbReference type="ARBA" id="ARBA00023002"/>
    </source>
</evidence>
<feature type="active site" evidence="5">
    <location>
        <position position="249"/>
    </location>
</feature>
<proteinExistence type="inferred from homology"/>
<dbReference type="SUPFAM" id="SSF53720">
    <property type="entry name" value="ALDH-like"/>
    <property type="match status" value="1"/>
</dbReference>
<dbReference type="Gene3D" id="3.40.605.10">
    <property type="entry name" value="Aldehyde Dehydrogenase, Chain A, domain 1"/>
    <property type="match status" value="1"/>
</dbReference>
<dbReference type="Pfam" id="PF00171">
    <property type="entry name" value="Aldedh"/>
    <property type="match status" value="1"/>
</dbReference>
<comment type="similarity">
    <text evidence="1 4">Belongs to the aldehyde dehydrogenase family.</text>
</comment>
<dbReference type="FunFam" id="3.40.309.10:FF:000003">
    <property type="entry name" value="Aldehyde dehydrogenase"/>
    <property type="match status" value="1"/>
</dbReference>
<dbReference type="FunFam" id="3.40.605.10:FF:000004">
    <property type="entry name" value="Aldehyde dehydrogenase"/>
    <property type="match status" value="1"/>
</dbReference>
<dbReference type="WBParaSite" id="MCU_006192-RD">
    <property type="protein sequence ID" value="MCU_006192-RD"/>
    <property type="gene ID" value="MCU_006192"/>
</dbReference>
<keyword evidence="3" id="KW-0520">NAD</keyword>
<dbReference type="PANTHER" id="PTHR43570">
    <property type="entry name" value="ALDEHYDE DEHYDROGENASE"/>
    <property type="match status" value="1"/>
</dbReference>
<dbReference type="CDD" id="cd07087">
    <property type="entry name" value="ALDH_F3-13-14_CALDH-like"/>
    <property type="match status" value="1"/>
</dbReference>
<feature type="domain" description="Aldehyde dehydrogenase" evidence="6">
    <location>
        <begin position="26"/>
        <end position="434"/>
    </location>
</feature>
<evidence type="ECO:0000313" key="7">
    <source>
        <dbReference type="WBParaSite" id="MCU_006192-RD"/>
    </source>
</evidence>
<dbReference type="GO" id="GO:0004029">
    <property type="term" value="F:aldehyde dehydrogenase (NAD+) activity"/>
    <property type="evidence" value="ECO:0007669"/>
    <property type="project" value="TreeGrafter"/>
</dbReference>
<dbReference type="AlphaFoldDB" id="A0A5K3F815"/>
<dbReference type="InterPro" id="IPR016162">
    <property type="entry name" value="Ald_DH_N"/>
</dbReference>
<dbReference type="PIRSF" id="PIRSF036492">
    <property type="entry name" value="ALDH"/>
    <property type="match status" value="1"/>
</dbReference>
<evidence type="ECO:0000256" key="5">
    <source>
        <dbReference type="PIRSR" id="PIRSR036492-1"/>
    </source>
</evidence>
<evidence type="ECO:0000259" key="6">
    <source>
        <dbReference type="Pfam" id="PF00171"/>
    </source>
</evidence>
<dbReference type="InterPro" id="IPR016163">
    <property type="entry name" value="Ald_DH_C"/>
</dbReference>
<protein>
    <recommendedName>
        <fullName evidence="4">Aldehyde dehydrogenase</fullName>
    </recommendedName>
</protein>
<sequence length="475" mass="52785">MTAHRISKNPTISKLKIPFIHVPPSSIKARETSLRNLKQMLTEHEKEICDAIHADLKKPRQECLALEILPLKLEITNQIINLKSWAGEKRLHRTFLSLMDTASVQPQPYGLVLVIGAWNYPVYLSLMPLVGAIAAGNAVVLKPSELAPETEAILVQLIPQYLDETICQVFTGGAEETSNLLATQRFDYIFYTGGCNAARSILSQAAKHLTPVTLELGGKCPVFVDTSADLDMTAKRLTWAKCVNAGQTCVAPDYVLCHPKVLDKLIELCISFAKDFFGEDLAKSDDFGRIINERHAGRLCGLLKNTKGQVVFGGRTDLTDKFVEFTILKNVPHDDVLLKDEIFGPILPIITVLSYQEAIDFVRVREKPLAIYVYSSAKDVCDAWKNQTSSGSLVFNECIMQLSVPNLPFGGVGNSGMGRYLGEASVATFSNPRSILDKSTSELLNNKFRYPPHTESHENWVRWGLSKRESYCNIL</sequence>
<dbReference type="InterPro" id="IPR016161">
    <property type="entry name" value="Ald_DH/histidinol_DH"/>
</dbReference>
<dbReference type="InterPro" id="IPR012394">
    <property type="entry name" value="Aldehyde_DH_NAD(P)"/>
</dbReference>
<name>A0A5K3F815_MESCO</name>
<dbReference type="GO" id="GO:0005737">
    <property type="term" value="C:cytoplasm"/>
    <property type="evidence" value="ECO:0007669"/>
    <property type="project" value="TreeGrafter"/>
</dbReference>
<evidence type="ECO:0000256" key="4">
    <source>
        <dbReference type="PIRNR" id="PIRNR036492"/>
    </source>
</evidence>
<feature type="active site" evidence="5">
    <location>
        <position position="215"/>
    </location>
</feature>
<organism evidence="7">
    <name type="scientific">Mesocestoides corti</name>
    <name type="common">Flatworm</name>
    <dbReference type="NCBI Taxonomy" id="53468"/>
    <lineage>
        <taxon>Eukaryota</taxon>
        <taxon>Metazoa</taxon>
        <taxon>Spiralia</taxon>
        <taxon>Lophotrochozoa</taxon>
        <taxon>Platyhelminthes</taxon>
        <taxon>Cestoda</taxon>
        <taxon>Eucestoda</taxon>
        <taxon>Cyclophyllidea</taxon>
        <taxon>Mesocestoididae</taxon>
        <taxon>Mesocestoides</taxon>
    </lineage>
</organism>
<keyword evidence="2 4" id="KW-0560">Oxidoreductase</keyword>
<dbReference type="Gene3D" id="3.40.309.10">
    <property type="entry name" value="Aldehyde Dehydrogenase, Chain A, domain 2"/>
    <property type="match status" value="1"/>
</dbReference>
<reference evidence="7" key="1">
    <citation type="submission" date="2019-11" db="UniProtKB">
        <authorList>
            <consortium name="WormBaseParasite"/>
        </authorList>
    </citation>
    <scope>IDENTIFICATION</scope>
</reference>
<dbReference type="PANTHER" id="PTHR43570:SF16">
    <property type="entry name" value="ALDEHYDE DEHYDROGENASE TYPE III, ISOFORM Q"/>
    <property type="match status" value="1"/>
</dbReference>
<dbReference type="InterPro" id="IPR015590">
    <property type="entry name" value="Aldehyde_DH_dom"/>
</dbReference>
<dbReference type="GO" id="GO:0006081">
    <property type="term" value="P:aldehyde metabolic process"/>
    <property type="evidence" value="ECO:0007669"/>
    <property type="project" value="InterPro"/>
</dbReference>
<evidence type="ECO:0000256" key="3">
    <source>
        <dbReference type="ARBA" id="ARBA00023027"/>
    </source>
</evidence>